<dbReference type="Proteomes" id="UP000821845">
    <property type="component" value="Chromosome 2"/>
</dbReference>
<sequence length="439" mass="49030">MALSAYLFLVLATVACRAAAAPETSARHADNSEPKLWALLVAGSNNYYNYRHQADICHAYHVLHNHGVPDERIVVMMYDDIANSTENPTPGVVINHPNGKDVYQGVPKDYTGDLVTPQNFLDILQGKQVQGGSGKVIASGPNDHIFVNFADHGAPGLIAFPNDELHARPFMKVIKSMNEQQRYAKMTIYIEACESGSMFHGLLPDNVNVYATTAANPDESSYACYWDDERQTYLGDVYSVKWMEDSDKEDLHKETLIEQFKIVRKETNTSHVMEYGDLNIGNLPVSEFQGEGKAKPVVLPKVPYDAVSSRDVPIAIIRRKIAKASNPYEKRSLKGKLRTMQKNRSFLKKKVADIATFLARANPDVAESVSTSKNGLTKFDCYEEAVKHFSDRCFKLSKNPYALEHLRVLMNMCESSYELSAIFEAMDAVCTDRDVVGIV</sequence>
<dbReference type="EMBL" id="CM023482">
    <property type="protein sequence ID" value="KAH6939347.1"/>
    <property type="molecule type" value="Genomic_DNA"/>
</dbReference>
<accession>A0ACB7SVV7</accession>
<organism evidence="1 2">
    <name type="scientific">Hyalomma asiaticum</name>
    <name type="common">Tick</name>
    <dbReference type="NCBI Taxonomy" id="266040"/>
    <lineage>
        <taxon>Eukaryota</taxon>
        <taxon>Metazoa</taxon>
        <taxon>Ecdysozoa</taxon>
        <taxon>Arthropoda</taxon>
        <taxon>Chelicerata</taxon>
        <taxon>Arachnida</taxon>
        <taxon>Acari</taxon>
        <taxon>Parasitiformes</taxon>
        <taxon>Ixodida</taxon>
        <taxon>Ixodoidea</taxon>
        <taxon>Ixodidae</taxon>
        <taxon>Hyalomminae</taxon>
        <taxon>Hyalomma</taxon>
    </lineage>
</organism>
<name>A0ACB7SVV7_HYAAI</name>
<proteinExistence type="predicted"/>
<comment type="caution">
    <text evidence="1">The sequence shown here is derived from an EMBL/GenBank/DDBJ whole genome shotgun (WGS) entry which is preliminary data.</text>
</comment>
<protein>
    <submittedName>
        <fullName evidence="1">Uncharacterized protein</fullName>
    </submittedName>
</protein>
<reference evidence="1" key="1">
    <citation type="submission" date="2020-05" db="EMBL/GenBank/DDBJ databases">
        <title>Large-scale comparative analyses of tick genomes elucidate their genetic diversity and vector capacities.</title>
        <authorList>
            <person name="Jia N."/>
            <person name="Wang J."/>
            <person name="Shi W."/>
            <person name="Du L."/>
            <person name="Sun Y."/>
            <person name="Zhan W."/>
            <person name="Jiang J."/>
            <person name="Wang Q."/>
            <person name="Zhang B."/>
            <person name="Ji P."/>
            <person name="Sakyi L.B."/>
            <person name="Cui X."/>
            <person name="Yuan T."/>
            <person name="Jiang B."/>
            <person name="Yang W."/>
            <person name="Lam T.T.-Y."/>
            <person name="Chang Q."/>
            <person name="Ding S."/>
            <person name="Wang X."/>
            <person name="Zhu J."/>
            <person name="Ruan X."/>
            <person name="Zhao L."/>
            <person name="Wei J."/>
            <person name="Que T."/>
            <person name="Du C."/>
            <person name="Cheng J."/>
            <person name="Dai P."/>
            <person name="Han X."/>
            <person name="Huang E."/>
            <person name="Gao Y."/>
            <person name="Liu J."/>
            <person name="Shao H."/>
            <person name="Ye R."/>
            <person name="Li L."/>
            <person name="Wei W."/>
            <person name="Wang X."/>
            <person name="Wang C."/>
            <person name="Yang T."/>
            <person name="Huo Q."/>
            <person name="Li W."/>
            <person name="Guo W."/>
            <person name="Chen H."/>
            <person name="Zhou L."/>
            <person name="Ni X."/>
            <person name="Tian J."/>
            <person name="Zhou Y."/>
            <person name="Sheng Y."/>
            <person name="Liu T."/>
            <person name="Pan Y."/>
            <person name="Xia L."/>
            <person name="Li J."/>
            <person name="Zhao F."/>
            <person name="Cao W."/>
        </authorList>
    </citation>
    <scope>NUCLEOTIDE SEQUENCE</scope>
    <source>
        <strain evidence="1">Hyas-2018</strain>
    </source>
</reference>
<keyword evidence="2" id="KW-1185">Reference proteome</keyword>
<gene>
    <name evidence="1" type="ORF">HPB50_017400</name>
</gene>
<evidence type="ECO:0000313" key="2">
    <source>
        <dbReference type="Proteomes" id="UP000821845"/>
    </source>
</evidence>
<evidence type="ECO:0000313" key="1">
    <source>
        <dbReference type="EMBL" id="KAH6939347.1"/>
    </source>
</evidence>